<sequence>MSYAVMRCMKIKSNMNGIGKHIDRSYNGETISPQNANPKEVSKNVHWDDKGNAYSQKEWTAYTKDNPLQKRVNDKIRERYKLDKKIRKDAVKAIEYIFSSDHEKMNEIFKDENLYKSWMADNKKFVSDIYGEDNIVSMHLHSDEKTYHCEVVVTPITEDGRLSAKEFIDGKKDLSNQQTAYAEMMKKYGMERGELGSTAKHRKPNQYNKTQNYERNH</sequence>
<dbReference type="AlphaFoldDB" id="A0A9X4IKZ0"/>
<keyword evidence="3" id="KW-1185">Reference proteome</keyword>
<dbReference type="EMBL" id="JAIWJY010000002">
    <property type="protein sequence ID" value="MDE1206034.1"/>
    <property type="molecule type" value="Genomic_DNA"/>
</dbReference>
<comment type="caution">
    <text evidence="2">The sequence shown here is derived from an EMBL/GenBank/DDBJ whole genome shotgun (WGS) entry which is preliminary data.</text>
</comment>
<dbReference type="Gene3D" id="3.30.930.30">
    <property type="match status" value="1"/>
</dbReference>
<evidence type="ECO:0000313" key="2">
    <source>
        <dbReference type="EMBL" id="MDE1206034.1"/>
    </source>
</evidence>
<organism evidence="2 3">
    <name type="scientific">Tenacibaculum larymnensis</name>
    <dbReference type="NCBI Taxonomy" id="2878201"/>
    <lineage>
        <taxon>Bacteria</taxon>
        <taxon>Pseudomonadati</taxon>
        <taxon>Bacteroidota</taxon>
        <taxon>Flavobacteriia</taxon>
        <taxon>Flavobacteriales</taxon>
        <taxon>Flavobacteriaceae</taxon>
        <taxon>Tenacibaculum</taxon>
    </lineage>
</organism>
<dbReference type="GO" id="GO:0003677">
    <property type="term" value="F:DNA binding"/>
    <property type="evidence" value="ECO:0007669"/>
    <property type="project" value="InterPro"/>
</dbReference>
<dbReference type="InterPro" id="IPR001668">
    <property type="entry name" value="Mob_Pre"/>
</dbReference>
<dbReference type="Proteomes" id="UP001149303">
    <property type="component" value="Unassembled WGS sequence"/>
</dbReference>
<accession>A0A9X4IKZ0</accession>
<gene>
    <name evidence="2" type="ORF">LCI24_04420</name>
</gene>
<reference evidence="2" key="1">
    <citation type="submission" date="2021-09" db="EMBL/GenBank/DDBJ databases">
        <authorList>
            <person name="Smyrli M."/>
        </authorList>
    </citation>
    <scope>NUCLEOTIDE SEQUENCE</scope>
    <source>
        <strain evidence="2">LAR25</strain>
    </source>
</reference>
<evidence type="ECO:0000313" key="3">
    <source>
        <dbReference type="Proteomes" id="UP001149303"/>
    </source>
</evidence>
<dbReference type="GO" id="GO:0006310">
    <property type="term" value="P:DNA recombination"/>
    <property type="evidence" value="ECO:0007669"/>
    <property type="project" value="InterPro"/>
</dbReference>
<dbReference type="Pfam" id="PF01076">
    <property type="entry name" value="Mob_Pre"/>
    <property type="match status" value="1"/>
</dbReference>
<feature type="region of interest" description="Disordered" evidence="1">
    <location>
        <begin position="194"/>
        <end position="217"/>
    </location>
</feature>
<protein>
    <submittedName>
        <fullName evidence="2">Plasmid recombination protein</fullName>
    </submittedName>
</protein>
<dbReference type="RefSeq" id="WP_274639353.1">
    <property type="nucleotide sequence ID" value="NZ_JAIWJY010000002.1"/>
</dbReference>
<name>A0A9X4IKZ0_9FLAO</name>
<evidence type="ECO:0000256" key="1">
    <source>
        <dbReference type="SAM" id="MobiDB-lite"/>
    </source>
</evidence>
<dbReference type="CDD" id="cd17242">
    <property type="entry name" value="MobM_relaxase"/>
    <property type="match status" value="1"/>
</dbReference>
<dbReference type="NCBIfam" id="NF041497">
    <property type="entry name" value="MobV"/>
    <property type="match status" value="1"/>
</dbReference>
<proteinExistence type="predicted"/>